<feature type="compositionally biased region" description="Basic residues" evidence="1">
    <location>
        <begin position="9"/>
        <end position="20"/>
    </location>
</feature>
<protein>
    <submittedName>
        <fullName evidence="2">3-methyl-2-oxobutanoate hydroxymethyltransferase</fullName>
        <ecNumber evidence="2">2.1.2.11</ecNumber>
    </submittedName>
</protein>
<feature type="region of interest" description="Disordered" evidence="1">
    <location>
        <begin position="1"/>
        <end position="284"/>
    </location>
</feature>
<organism evidence="2">
    <name type="scientific">uncultured Nocardioides sp</name>
    <dbReference type="NCBI Taxonomy" id="198441"/>
    <lineage>
        <taxon>Bacteria</taxon>
        <taxon>Bacillati</taxon>
        <taxon>Actinomycetota</taxon>
        <taxon>Actinomycetes</taxon>
        <taxon>Propionibacteriales</taxon>
        <taxon>Nocardioidaceae</taxon>
        <taxon>Nocardioides</taxon>
        <taxon>environmental samples</taxon>
    </lineage>
</organism>
<feature type="compositionally biased region" description="Basic and acidic residues" evidence="1">
    <location>
        <begin position="89"/>
        <end position="99"/>
    </location>
</feature>
<feature type="compositionally biased region" description="Low complexity" evidence="1">
    <location>
        <begin position="275"/>
        <end position="284"/>
    </location>
</feature>
<dbReference type="EC" id="2.1.2.11" evidence="2"/>
<dbReference type="AlphaFoldDB" id="A0A6J4NA70"/>
<keyword evidence="2" id="KW-0808">Transferase</keyword>
<feature type="compositionally biased region" description="Basic and acidic residues" evidence="1">
    <location>
        <begin position="197"/>
        <end position="218"/>
    </location>
</feature>
<feature type="compositionally biased region" description="Basic residues" evidence="1">
    <location>
        <begin position="42"/>
        <end position="59"/>
    </location>
</feature>
<feature type="compositionally biased region" description="Basic residues" evidence="1">
    <location>
        <begin position="252"/>
        <end position="274"/>
    </location>
</feature>
<dbReference type="GO" id="GO:0003864">
    <property type="term" value="F:3-methyl-2-oxobutanoate hydroxymethyltransferase activity"/>
    <property type="evidence" value="ECO:0007669"/>
    <property type="project" value="UniProtKB-EC"/>
</dbReference>
<feature type="compositionally biased region" description="Basic and acidic residues" evidence="1">
    <location>
        <begin position="154"/>
        <end position="167"/>
    </location>
</feature>
<feature type="non-terminal residue" evidence="2">
    <location>
        <position position="284"/>
    </location>
</feature>
<dbReference type="EMBL" id="CADCUM010000071">
    <property type="protein sequence ID" value="CAA9380200.1"/>
    <property type="molecule type" value="Genomic_DNA"/>
</dbReference>
<feature type="compositionally biased region" description="Basic and acidic residues" evidence="1">
    <location>
        <begin position="137"/>
        <end position="147"/>
    </location>
</feature>
<name>A0A6J4NA70_9ACTN</name>
<dbReference type="GO" id="GO:0032259">
    <property type="term" value="P:methylation"/>
    <property type="evidence" value="ECO:0007669"/>
    <property type="project" value="UniProtKB-KW"/>
</dbReference>
<dbReference type="GO" id="GO:0008168">
    <property type="term" value="F:methyltransferase activity"/>
    <property type="evidence" value="ECO:0007669"/>
    <property type="project" value="UniProtKB-KW"/>
</dbReference>
<evidence type="ECO:0000256" key="1">
    <source>
        <dbReference type="SAM" id="MobiDB-lite"/>
    </source>
</evidence>
<reference evidence="2" key="1">
    <citation type="submission" date="2020-02" db="EMBL/GenBank/DDBJ databases">
        <authorList>
            <person name="Meier V. D."/>
        </authorList>
    </citation>
    <scope>NUCLEOTIDE SEQUENCE</scope>
    <source>
        <strain evidence="2">AVDCRST_MAG32</strain>
    </source>
</reference>
<evidence type="ECO:0000313" key="2">
    <source>
        <dbReference type="EMBL" id="CAA9380200.1"/>
    </source>
</evidence>
<sequence>ERRDGAVRLRPRVRHDRRPRQAGPDPPPAGDEGARREDHHAHGVRHVHRRHLRRGRHRAAAGGRLRVQQRAGQRDLPPDHRRRAPPPDPGRRPVREARDGRRRPPVRLLPGEPGAGLPHRRALHEGGRRPLRQARGRCRDGAGDREVHPRRHPRDGTHRLHPAERAHAGRLPRPGTRRHGRAGPPRRSGRPGRRGVRRGDGDGARRRRGPGDRRAVHPDHRHRGRERLRRPGARLAGRVRPPHRPDGALRQAVRRRPRRAPGRGSRLRRRRAGRHVPGARAHVL</sequence>
<feature type="compositionally biased region" description="Basic residues" evidence="1">
    <location>
        <begin position="187"/>
        <end position="196"/>
    </location>
</feature>
<feature type="non-terminal residue" evidence="2">
    <location>
        <position position="1"/>
    </location>
</feature>
<keyword evidence="2" id="KW-0489">Methyltransferase</keyword>
<feature type="compositionally biased region" description="Basic and acidic residues" evidence="1">
    <location>
        <begin position="32"/>
        <end position="41"/>
    </location>
</feature>
<feature type="compositionally biased region" description="Basic residues" evidence="1">
    <location>
        <begin position="219"/>
        <end position="232"/>
    </location>
</feature>
<accession>A0A6J4NA70</accession>
<proteinExistence type="predicted"/>
<gene>
    <name evidence="2" type="ORF">AVDCRST_MAG32-1588</name>
</gene>